<accession>A0ABD6ER39</accession>
<dbReference type="EMBL" id="JBGFUD010008977">
    <property type="protein sequence ID" value="MFH4982308.1"/>
    <property type="molecule type" value="Genomic_DNA"/>
</dbReference>
<dbReference type="Proteomes" id="UP001608902">
    <property type="component" value="Unassembled WGS sequence"/>
</dbReference>
<evidence type="ECO:0000313" key="2">
    <source>
        <dbReference type="EMBL" id="MFH4982308.1"/>
    </source>
</evidence>
<proteinExistence type="predicted"/>
<dbReference type="Gene3D" id="3.10.20.90">
    <property type="entry name" value="Phosphatidylinositol 3-kinase Catalytic Subunit, Chain A, domain 1"/>
    <property type="match status" value="1"/>
</dbReference>
<gene>
    <name evidence="2" type="ORF">AB6A40_009017</name>
</gene>
<feature type="region of interest" description="Disordered" evidence="1">
    <location>
        <begin position="1"/>
        <end position="47"/>
    </location>
</feature>
<keyword evidence="3" id="KW-1185">Reference proteome</keyword>
<dbReference type="AlphaFoldDB" id="A0ABD6ER39"/>
<evidence type="ECO:0000313" key="3">
    <source>
        <dbReference type="Proteomes" id="UP001608902"/>
    </source>
</evidence>
<reference evidence="2 3" key="1">
    <citation type="submission" date="2024-08" db="EMBL/GenBank/DDBJ databases">
        <title>Gnathostoma spinigerum genome.</title>
        <authorList>
            <person name="Gonzalez-Bertolin B."/>
            <person name="Monzon S."/>
            <person name="Zaballos A."/>
            <person name="Jimenez P."/>
            <person name="Dekumyoy P."/>
            <person name="Varona S."/>
            <person name="Cuesta I."/>
            <person name="Sumanam S."/>
            <person name="Adisakwattana P."/>
            <person name="Gasser R.B."/>
            <person name="Hernandez-Gonzalez A."/>
            <person name="Young N.D."/>
            <person name="Perteguer M.J."/>
        </authorList>
    </citation>
    <scope>NUCLEOTIDE SEQUENCE [LARGE SCALE GENOMIC DNA]</scope>
    <source>
        <strain evidence="2">AL3</strain>
        <tissue evidence="2">Liver</tissue>
    </source>
</reference>
<feature type="non-terminal residue" evidence="2">
    <location>
        <position position="252"/>
    </location>
</feature>
<organism evidence="2 3">
    <name type="scientific">Gnathostoma spinigerum</name>
    <dbReference type="NCBI Taxonomy" id="75299"/>
    <lineage>
        <taxon>Eukaryota</taxon>
        <taxon>Metazoa</taxon>
        <taxon>Ecdysozoa</taxon>
        <taxon>Nematoda</taxon>
        <taxon>Chromadorea</taxon>
        <taxon>Rhabditida</taxon>
        <taxon>Spirurina</taxon>
        <taxon>Gnathostomatomorpha</taxon>
        <taxon>Gnathostomatoidea</taxon>
        <taxon>Gnathostomatidae</taxon>
        <taxon>Gnathostoma</taxon>
    </lineage>
</organism>
<evidence type="ECO:0000256" key="1">
    <source>
        <dbReference type="SAM" id="MobiDB-lite"/>
    </source>
</evidence>
<feature type="compositionally biased region" description="Polar residues" evidence="1">
    <location>
        <begin position="1"/>
        <end position="20"/>
    </location>
</feature>
<sequence>MVSNSTPSPTGSDVQTTPSEANKERSIERPIIQPVHPVSHSDSSETSSYSQQVCVNCTVPEMENSDQRSTIRTLFSGCITRNVAENDSVSNKQTAFIKCPVGNLTFKDTKGRREASVLAEYLMHPQNQRLASEIEAELILWPDASVFSNPSLPLAAKKPRFVVTSLNATIRHLEEFIMQRIAMENNNARLDEHRLKFCGVSADLPLDEVLVVRETGEGQFTAVNINESKTKSDQQNSVFTISSPFTGLLLLK</sequence>
<name>A0ABD6ER39_9BILA</name>
<protein>
    <submittedName>
        <fullName evidence="2">Uncharacterized protein</fullName>
    </submittedName>
</protein>
<comment type="caution">
    <text evidence="2">The sequence shown here is derived from an EMBL/GenBank/DDBJ whole genome shotgun (WGS) entry which is preliminary data.</text>
</comment>